<organism evidence="1 2">
    <name type="scientific">Sinomonas flava</name>
    <dbReference type="NCBI Taxonomy" id="496857"/>
    <lineage>
        <taxon>Bacteria</taxon>
        <taxon>Bacillati</taxon>
        <taxon>Actinomycetota</taxon>
        <taxon>Actinomycetes</taxon>
        <taxon>Micrococcales</taxon>
        <taxon>Micrococcaceae</taxon>
        <taxon>Sinomonas</taxon>
    </lineage>
</organism>
<gene>
    <name evidence="1" type="ORF">GCM10009849_35400</name>
</gene>
<keyword evidence="2" id="KW-1185">Reference proteome</keyword>
<accession>A0ABN3C2B7</accession>
<dbReference type="EMBL" id="BAAAQW010000014">
    <property type="protein sequence ID" value="GAA2203361.1"/>
    <property type="molecule type" value="Genomic_DNA"/>
</dbReference>
<dbReference type="Proteomes" id="UP001500432">
    <property type="component" value="Unassembled WGS sequence"/>
</dbReference>
<evidence type="ECO:0000313" key="2">
    <source>
        <dbReference type="Proteomes" id="UP001500432"/>
    </source>
</evidence>
<comment type="caution">
    <text evidence="1">The sequence shown here is derived from an EMBL/GenBank/DDBJ whole genome shotgun (WGS) entry which is preliminary data.</text>
</comment>
<proteinExistence type="predicted"/>
<sequence>MGSGRVSSVISPWRARTAARIRRGSPGVVAAGLVGLAEVVMAGPSEVEEGGDAGLLDGAE</sequence>
<evidence type="ECO:0000313" key="1">
    <source>
        <dbReference type="EMBL" id="GAA2203361.1"/>
    </source>
</evidence>
<reference evidence="1 2" key="1">
    <citation type="journal article" date="2019" name="Int. J. Syst. Evol. Microbiol.">
        <title>The Global Catalogue of Microorganisms (GCM) 10K type strain sequencing project: providing services to taxonomists for standard genome sequencing and annotation.</title>
        <authorList>
            <consortium name="The Broad Institute Genomics Platform"/>
            <consortium name="The Broad Institute Genome Sequencing Center for Infectious Disease"/>
            <person name="Wu L."/>
            <person name="Ma J."/>
        </authorList>
    </citation>
    <scope>NUCLEOTIDE SEQUENCE [LARGE SCALE GENOMIC DNA]</scope>
    <source>
        <strain evidence="1 2">JCM 16034</strain>
    </source>
</reference>
<protein>
    <submittedName>
        <fullName evidence="1">Uncharacterized protein</fullName>
    </submittedName>
</protein>
<name>A0ABN3C2B7_9MICC</name>